<comment type="caution">
    <text evidence="3">The sequence shown here is derived from an EMBL/GenBank/DDBJ whole genome shotgun (WGS) entry which is preliminary data.</text>
</comment>
<dbReference type="Proteomes" id="UP001369247">
    <property type="component" value="Unassembled WGS sequence"/>
</dbReference>
<proteinExistence type="predicted"/>
<dbReference type="CDD" id="cd03801">
    <property type="entry name" value="GT4_PimA-like"/>
    <property type="match status" value="1"/>
</dbReference>
<reference evidence="3 4" key="1">
    <citation type="submission" date="2023-12" db="EMBL/GenBank/DDBJ databases">
        <title>Phenotypic and Genomic Characterization of Methanothermobacter wolfeii Strain BSEL, a CO2-Capturing Archaeon with Minimal Nutrient Requirements.</title>
        <authorList>
            <person name="Ale Enriquez F."/>
            <person name="Ahring B.K."/>
        </authorList>
    </citation>
    <scope>NUCLEOTIDE SEQUENCE [LARGE SCALE GENOMIC DNA]</scope>
    <source>
        <strain evidence="3 4">BSEL-1</strain>
    </source>
</reference>
<gene>
    <name evidence="3" type="ORF">U2150_08565</name>
</gene>
<sequence>MRICIVTEYFPGGEDLDIRGGAEACAYNEARMLSEKHEVTVLTSRTPENPGDYTAGNMQVMVCGPERRYVQAGSITGRLRFMASALRRGLKLDPDVVIGYNFITHPVAWWIAERRNAAAVARYHDVWLGEWIKNIGLSGILGEVLERYTLTRRFDRIITVSGYTAGKVLERYPWQRVSTVHNMVDFRAPKVERTPGPSVSCVSRLVEYKRIQDLIRAVADLRDEFPDIRCRIIGTGPLEESLRKLALQEGADENVEFLGFVERHEDVLRVVAESWVFCLPSVVEGFGIVVVEAMGCGTPFLAAEIPPVVEASQGRGGLFFRPSDWRDLRDKLKLLLSDSKLRSRLSSEGAEVFSGYSADAIGEKLEEILMEVTHHKGNE</sequence>
<dbReference type="EMBL" id="JAXUHJ010000014">
    <property type="protein sequence ID" value="MEJ8543540.1"/>
    <property type="molecule type" value="Genomic_DNA"/>
</dbReference>
<dbReference type="InterPro" id="IPR050194">
    <property type="entry name" value="Glycosyltransferase_grp1"/>
</dbReference>
<name>A0ABU8TWX1_METWO</name>
<dbReference type="GO" id="GO:0016757">
    <property type="term" value="F:glycosyltransferase activity"/>
    <property type="evidence" value="ECO:0007669"/>
    <property type="project" value="UniProtKB-KW"/>
</dbReference>
<dbReference type="RefSeq" id="WP_074358641.1">
    <property type="nucleotide sequence ID" value="NZ_JASEII010000005.1"/>
</dbReference>
<dbReference type="Pfam" id="PF13439">
    <property type="entry name" value="Glyco_transf_4"/>
    <property type="match status" value="1"/>
</dbReference>
<protein>
    <submittedName>
        <fullName evidence="3">Glycosyltransferase family 4 protein</fullName>
        <ecNumber evidence="3">2.4.-.-</ecNumber>
    </submittedName>
</protein>
<evidence type="ECO:0000259" key="1">
    <source>
        <dbReference type="Pfam" id="PF00534"/>
    </source>
</evidence>
<evidence type="ECO:0000313" key="3">
    <source>
        <dbReference type="EMBL" id="MEJ8543540.1"/>
    </source>
</evidence>
<dbReference type="InterPro" id="IPR001296">
    <property type="entry name" value="Glyco_trans_1"/>
</dbReference>
<evidence type="ECO:0000313" key="4">
    <source>
        <dbReference type="Proteomes" id="UP001369247"/>
    </source>
</evidence>
<evidence type="ECO:0000259" key="2">
    <source>
        <dbReference type="Pfam" id="PF13439"/>
    </source>
</evidence>
<dbReference type="GeneID" id="58978205"/>
<keyword evidence="4" id="KW-1185">Reference proteome</keyword>
<feature type="domain" description="Glycosyl transferase family 1" evidence="1">
    <location>
        <begin position="192"/>
        <end position="350"/>
    </location>
</feature>
<keyword evidence="3" id="KW-0328">Glycosyltransferase</keyword>
<feature type="domain" description="Glycosyltransferase subfamily 4-like N-terminal" evidence="2">
    <location>
        <begin position="20"/>
        <end position="185"/>
    </location>
</feature>
<keyword evidence="3" id="KW-0808">Transferase</keyword>
<dbReference type="Pfam" id="PF00534">
    <property type="entry name" value="Glycos_transf_1"/>
    <property type="match status" value="1"/>
</dbReference>
<organism evidence="3 4">
    <name type="scientific">Methanothermobacter wolfeii</name>
    <name type="common">Methanobacterium wolfei</name>
    <dbReference type="NCBI Taxonomy" id="145261"/>
    <lineage>
        <taxon>Archaea</taxon>
        <taxon>Methanobacteriati</taxon>
        <taxon>Methanobacteriota</taxon>
        <taxon>Methanomada group</taxon>
        <taxon>Methanobacteria</taxon>
        <taxon>Methanobacteriales</taxon>
        <taxon>Methanobacteriaceae</taxon>
        <taxon>Methanothermobacter</taxon>
    </lineage>
</organism>
<accession>A0ABU8TWX1</accession>
<dbReference type="InterPro" id="IPR028098">
    <property type="entry name" value="Glyco_trans_4-like_N"/>
</dbReference>
<dbReference type="EC" id="2.4.-.-" evidence="3"/>
<dbReference type="PANTHER" id="PTHR45947:SF3">
    <property type="entry name" value="SULFOQUINOVOSYL TRANSFERASE SQD2"/>
    <property type="match status" value="1"/>
</dbReference>
<dbReference type="Gene3D" id="3.40.50.2000">
    <property type="entry name" value="Glycogen Phosphorylase B"/>
    <property type="match status" value="2"/>
</dbReference>
<dbReference type="SUPFAM" id="SSF53756">
    <property type="entry name" value="UDP-Glycosyltransferase/glycogen phosphorylase"/>
    <property type="match status" value="1"/>
</dbReference>
<dbReference type="PANTHER" id="PTHR45947">
    <property type="entry name" value="SULFOQUINOVOSYL TRANSFERASE SQD2"/>
    <property type="match status" value="1"/>
</dbReference>